<gene>
    <name evidence="2" type="ORF">SAMN05421512_10179</name>
</gene>
<dbReference type="RefSeq" id="WP_097173548.1">
    <property type="nucleotide sequence ID" value="NZ_JAJGNR010000001.1"/>
</dbReference>
<dbReference type="AlphaFoldDB" id="A0A285R4Z5"/>
<reference evidence="2 3" key="1">
    <citation type="submission" date="2017-08" db="EMBL/GenBank/DDBJ databases">
        <authorList>
            <person name="de Groot N.N."/>
        </authorList>
    </citation>
    <scope>NUCLEOTIDE SEQUENCE [LARGE SCALE GENOMIC DNA]</scope>
    <source>
        <strain evidence="2 3">USBA 352</strain>
    </source>
</reference>
<dbReference type="OrthoDB" id="8005693at2"/>
<keyword evidence="2" id="KW-0966">Cell projection</keyword>
<evidence type="ECO:0000313" key="3">
    <source>
        <dbReference type="Proteomes" id="UP000219331"/>
    </source>
</evidence>
<dbReference type="Pfam" id="PF10768">
    <property type="entry name" value="FliX"/>
    <property type="match status" value="1"/>
</dbReference>
<sequence>MRISGYAPLSGVGGRNQKKRTDGSGSSFDLGGTGRSESASSTGSAGGVSGLDALLALQEVDDPLTGRRKAKARGHDLLDTLEGMKADLLAGRISPERLNRLAMMLERRSDSGDPALEKVIDEIELRAKVELAKLGLYGN</sequence>
<proteinExistence type="predicted"/>
<protein>
    <submittedName>
        <fullName evidence="2">Class II flagellar assembly regulator</fullName>
    </submittedName>
</protein>
<organism evidence="2 3">
    <name type="scientific">Stappia indica</name>
    <dbReference type="NCBI Taxonomy" id="538381"/>
    <lineage>
        <taxon>Bacteria</taxon>
        <taxon>Pseudomonadati</taxon>
        <taxon>Pseudomonadota</taxon>
        <taxon>Alphaproteobacteria</taxon>
        <taxon>Hyphomicrobiales</taxon>
        <taxon>Stappiaceae</taxon>
        <taxon>Stappia</taxon>
    </lineage>
</organism>
<keyword evidence="2" id="KW-0282">Flagellum</keyword>
<evidence type="ECO:0000256" key="1">
    <source>
        <dbReference type="SAM" id="MobiDB-lite"/>
    </source>
</evidence>
<evidence type="ECO:0000313" key="2">
    <source>
        <dbReference type="EMBL" id="SOB89171.1"/>
    </source>
</evidence>
<name>A0A285R4Z5_9HYPH</name>
<accession>A0A285R4Z5</accession>
<keyword evidence="2" id="KW-0969">Cilium</keyword>
<dbReference type="GO" id="GO:0044781">
    <property type="term" value="P:bacterial-type flagellum organization"/>
    <property type="evidence" value="ECO:0007669"/>
    <property type="project" value="InterPro"/>
</dbReference>
<dbReference type="InterPro" id="IPR019704">
    <property type="entry name" value="Flagellar_assmbl_FliX_class2"/>
</dbReference>
<dbReference type="Proteomes" id="UP000219331">
    <property type="component" value="Unassembled WGS sequence"/>
</dbReference>
<dbReference type="STRING" id="538381.GCA_001696535_01161"/>
<dbReference type="EMBL" id="OBML01000001">
    <property type="protein sequence ID" value="SOB89171.1"/>
    <property type="molecule type" value="Genomic_DNA"/>
</dbReference>
<feature type="region of interest" description="Disordered" evidence="1">
    <location>
        <begin position="1"/>
        <end position="46"/>
    </location>
</feature>
<keyword evidence="3" id="KW-1185">Reference proteome</keyword>